<dbReference type="Pfam" id="PF18306">
    <property type="entry name" value="LDcluster4"/>
    <property type="match status" value="1"/>
</dbReference>
<proteinExistence type="predicted"/>
<dbReference type="AlphaFoldDB" id="A0A381S087"/>
<evidence type="ECO:0008006" key="2">
    <source>
        <dbReference type="Google" id="ProtNLM"/>
    </source>
</evidence>
<reference evidence="1" key="1">
    <citation type="submission" date="2018-05" db="EMBL/GenBank/DDBJ databases">
        <authorList>
            <person name="Lanie J.A."/>
            <person name="Ng W.-L."/>
            <person name="Kazmierczak K.M."/>
            <person name="Andrzejewski T.M."/>
            <person name="Davidsen T.M."/>
            <person name="Wayne K.J."/>
            <person name="Tettelin H."/>
            <person name="Glass J.I."/>
            <person name="Rusch D."/>
            <person name="Podicherti R."/>
            <person name="Tsui H.-C.T."/>
            <person name="Winkler M.E."/>
        </authorList>
    </citation>
    <scope>NUCLEOTIDE SEQUENCE</scope>
</reference>
<dbReference type="InterPro" id="IPR052341">
    <property type="entry name" value="LOG_family_nucleotidases"/>
</dbReference>
<dbReference type="PANTHER" id="PTHR43393:SF3">
    <property type="entry name" value="LYSINE DECARBOXYLASE-LIKE PROTEIN"/>
    <property type="match status" value="1"/>
</dbReference>
<dbReference type="EMBL" id="UINC01002453">
    <property type="protein sequence ID" value="SUZ96834.1"/>
    <property type="molecule type" value="Genomic_DNA"/>
</dbReference>
<dbReference type="Gene3D" id="3.40.50.450">
    <property type="match status" value="1"/>
</dbReference>
<dbReference type="InterPro" id="IPR041164">
    <property type="entry name" value="LDcluster4"/>
</dbReference>
<dbReference type="NCBIfam" id="TIGR00725">
    <property type="entry name" value="TIGR00725 family protein"/>
    <property type="match status" value="1"/>
</dbReference>
<dbReference type="GO" id="GO:0005829">
    <property type="term" value="C:cytosol"/>
    <property type="evidence" value="ECO:0007669"/>
    <property type="project" value="TreeGrafter"/>
</dbReference>
<name>A0A381S087_9ZZZZ</name>
<gene>
    <name evidence="1" type="ORF">METZ01_LOCUS49688</name>
</gene>
<accession>A0A381S087</accession>
<sequence length="150" mass="15214">MTEKKRIAVFGGSECTAQTAEAAEMVGKLLAEKGALVYCGGRSGVMKAVCKGTSEAGGTVVGILPTQDASGINRYVTVPVATGAGQGRNVMIANSVHGAIAIAGAYGTLSEIAHTLAQNKPVVTLGSWDIKGVNEAQTPEGAVQKILELT</sequence>
<protein>
    <recommendedName>
        <fullName evidence="2">TIGR00725 family protein</fullName>
    </recommendedName>
</protein>
<dbReference type="InterPro" id="IPR005268">
    <property type="entry name" value="CHP00725"/>
</dbReference>
<dbReference type="SUPFAM" id="SSF102405">
    <property type="entry name" value="MCP/YpsA-like"/>
    <property type="match status" value="1"/>
</dbReference>
<evidence type="ECO:0000313" key="1">
    <source>
        <dbReference type="EMBL" id="SUZ96834.1"/>
    </source>
</evidence>
<organism evidence="1">
    <name type="scientific">marine metagenome</name>
    <dbReference type="NCBI Taxonomy" id="408172"/>
    <lineage>
        <taxon>unclassified sequences</taxon>
        <taxon>metagenomes</taxon>
        <taxon>ecological metagenomes</taxon>
    </lineage>
</organism>
<dbReference type="PANTHER" id="PTHR43393">
    <property type="entry name" value="CYTOKININ RIBOSIDE 5'-MONOPHOSPHATE PHOSPHORIBOHYDROLASE"/>
    <property type="match status" value="1"/>
</dbReference>